<accession>A0ABX3NT25</accession>
<proteinExistence type="predicted"/>
<gene>
    <name evidence="1" type="ORF">A4D02_35520</name>
</gene>
<protein>
    <submittedName>
        <fullName evidence="1">Uncharacterized protein</fullName>
    </submittedName>
</protein>
<name>A0ABX3NT25_9BACT</name>
<evidence type="ECO:0000313" key="2">
    <source>
        <dbReference type="Proteomes" id="UP000192277"/>
    </source>
</evidence>
<comment type="caution">
    <text evidence="1">The sequence shown here is derived from an EMBL/GenBank/DDBJ whole genome shotgun (WGS) entry which is preliminary data.</text>
</comment>
<dbReference type="RefSeq" id="WP_014219600.1">
    <property type="nucleotide sequence ID" value="NZ_LWBO01000028.1"/>
</dbReference>
<keyword evidence="2" id="KW-1185">Reference proteome</keyword>
<dbReference type="EMBL" id="LWBO01000028">
    <property type="protein sequence ID" value="OQP44287.1"/>
    <property type="molecule type" value="Genomic_DNA"/>
</dbReference>
<reference evidence="1 2" key="1">
    <citation type="submission" date="2016-04" db="EMBL/GenBank/DDBJ databases">
        <authorList>
            <person name="Chen L."/>
            <person name="Zhuang W."/>
            <person name="Wang G."/>
        </authorList>
    </citation>
    <scope>NUCLEOTIDE SEQUENCE [LARGE SCALE GENOMIC DNA]</scope>
    <source>
        <strain evidence="2">GR20</strain>
    </source>
</reference>
<organism evidence="1 2">
    <name type="scientific">Niastella koreensis</name>
    <dbReference type="NCBI Taxonomy" id="354356"/>
    <lineage>
        <taxon>Bacteria</taxon>
        <taxon>Pseudomonadati</taxon>
        <taxon>Bacteroidota</taxon>
        <taxon>Chitinophagia</taxon>
        <taxon>Chitinophagales</taxon>
        <taxon>Chitinophagaceae</taxon>
        <taxon>Niastella</taxon>
    </lineage>
</organism>
<sequence length="241" mass="28608">MVLNSYQSLSAQSLITNLDFRKSMLCFEKIYLDEENLNREIRKLFNIKNLDKKYLIRYRQIEEVIDYLIDKNILFFCNPLKEFMDAEMDPKTRNKVQEIKKSSELNAFLDEINKITDPFEFLYDMAGVADVEAFLAFNSRSHDLQTYWCAKIQSQLFNRKICTVGADGNIVAKREDIYWTGLSQVYKMIKQPSLDMDYEHLLALRNLDLFNFILEYNPQLDQYRTTPPTDVLLERINERIS</sequence>
<evidence type="ECO:0000313" key="1">
    <source>
        <dbReference type="EMBL" id="OQP44287.1"/>
    </source>
</evidence>
<dbReference type="Proteomes" id="UP000192277">
    <property type="component" value="Unassembled WGS sequence"/>
</dbReference>